<keyword evidence="2" id="KW-1185">Reference proteome</keyword>
<organism evidence="1 2">
    <name type="scientific">Brevundimonas phage vB_BpoS-Babayka</name>
    <dbReference type="NCBI Taxonomy" id="2948596"/>
    <lineage>
        <taxon>Viruses</taxon>
        <taxon>Duplodnaviria</taxon>
        <taxon>Heunggongvirae</taxon>
        <taxon>Uroviricota</taxon>
        <taxon>Caudoviricetes</taxon>
        <taxon>Autographivirales</taxon>
        <taxon>Autonotataviridae</taxon>
        <taxon>Conareevirus</taxon>
        <taxon>Conareevirus babayka</taxon>
    </lineage>
</organism>
<dbReference type="Proteomes" id="UP001057237">
    <property type="component" value="Segment"/>
</dbReference>
<proteinExistence type="predicted"/>
<evidence type="ECO:0000313" key="1">
    <source>
        <dbReference type="EMBL" id="USN16846.1"/>
    </source>
</evidence>
<evidence type="ECO:0000313" key="2">
    <source>
        <dbReference type="Proteomes" id="UP001057237"/>
    </source>
</evidence>
<gene>
    <name evidence="1" type="ORF">BABAYKA_00430</name>
</gene>
<reference evidence="1" key="1">
    <citation type="submission" date="2022-05" db="EMBL/GenBank/DDBJ databases">
        <authorList>
            <person name="Friedrich I."/>
            <person name="Poehlein A."/>
            <person name="Schneider D."/>
            <person name="Hertel R."/>
            <person name="Daniel R."/>
        </authorList>
    </citation>
    <scope>NUCLEOTIDE SEQUENCE</scope>
</reference>
<protein>
    <submittedName>
        <fullName evidence="1">Uncharacterized protein</fullName>
    </submittedName>
</protein>
<name>A0A9E7MU14_9CAUD</name>
<sequence length="61" mass="6839">MPQDNKKTITVHRLSKEAYDSLEHQLGLTQPQTTTTEIQAGYMLGLNHALKVIRQGFTVDA</sequence>
<dbReference type="EMBL" id="ON529868">
    <property type="protein sequence ID" value="USN16846.1"/>
    <property type="molecule type" value="Genomic_DNA"/>
</dbReference>
<accession>A0A9E7MU14</accession>